<feature type="transmembrane region" description="Helical" evidence="1">
    <location>
        <begin position="128"/>
        <end position="146"/>
    </location>
</feature>
<proteinExistence type="predicted"/>
<reference evidence="2 3" key="1">
    <citation type="submission" date="2018-07" db="EMBL/GenBank/DDBJ databases">
        <title>Genome sequencing of Runella.</title>
        <authorList>
            <person name="Baek M.-G."/>
            <person name="Yi H."/>
        </authorList>
    </citation>
    <scope>NUCLEOTIDE SEQUENCE [LARGE SCALE GENOMIC DNA]</scope>
    <source>
        <strain evidence="2 3">HYN0085</strain>
    </source>
</reference>
<dbReference type="AlphaFoldDB" id="A0A344TPG7"/>
<dbReference type="OrthoDB" id="944995at2"/>
<feature type="transmembrane region" description="Helical" evidence="1">
    <location>
        <begin position="96"/>
        <end position="116"/>
    </location>
</feature>
<dbReference type="EMBL" id="CP030850">
    <property type="protein sequence ID" value="AXE20538.1"/>
    <property type="molecule type" value="Genomic_DNA"/>
</dbReference>
<keyword evidence="1" id="KW-0472">Membrane</keyword>
<feature type="transmembrane region" description="Helical" evidence="1">
    <location>
        <begin position="12"/>
        <end position="32"/>
    </location>
</feature>
<sequence length="570" mass="65123">MQFFDRLFQHRSVVRTLCLLPLILYLLFFQAISLNVNYVAYDDTHVLQIIEQWQKSANWHEKLDWLTVGFPEHRIVFTRSVVLISYWLTGHVNLKSLMMISNGLWIGQLGILFLIFQKIPSSSPARSLPFAYFIPICWILLCVHSFENIFWGTSSLGNFGLLFFVMMAGYFYATPSTLSRLFLALLFSFFATFTYGNGLVTFLIGGFLLVLMQRKKMAGITAGAFAATMLLYSLTRAHASPSGLDLTNPSSYGHAVTCFLAFIGSSVNVDVYAPSNLAVWGSVAWGAVLLGGILWLLLKALDLKNFGLKIRHFEVTVKMNEVQFFTLFLLLFICLTALGVVYKRAEGDGLIGMFKGRYRMYPTWLLVVGYLLLIHWLRDSKKWLLPLTIGLSVVFNLLILYYAVAPAVNNRRAAVVQEFNSMYNDDLLGLKMFDLTGEDFRQIQRLYQPNLFFETTPETAMPKEPFLLDSVYFKGDVLTIDYHKDFIRPTRDFDDGAYIMLQSSKHTYMAAGTQRPLPLKTFIRRGWYWDKGFTASLHRASVAPGPYAILVLLRNNGQNKLYDTRRKITF</sequence>
<feature type="transmembrane region" description="Helical" evidence="1">
    <location>
        <begin position="152"/>
        <end position="173"/>
    </location>
</feature>
<organism evidence="2 3">
    <name type="scientific">Runella rosea</name>
    <dbReference type="NCBI Taxonomy" id="2259595"/>
    <lineage>
        <taxon>Bacteria</taxon>
        <taxon>Pseudomonadati</taxon>
        <taxon>Bacteroidota</taxon>
        <taxon>Cytophagia</taxon>
        <taxon>Cytophagales</taxon>
        <taxon>Spirosomataceae</taxon>
        <taxon>Runella</taxon>
    </lineage>
</organism>
<dbReference type="KEGG" id="run:DR864_23760"/>
<keyword evidence="3" id="KW-1185">Reference proteome</keyword>
<dbReference type="RefSeq" id="WP_114069301.1">
    <property type="nucleotide sequence ID" value="NZ_CP030850.1"/>
</dbReference>
<evidence type="ECO:0000256" key="1">
    <source>
        <dbReference type="SAM" id="Phobius"/>
    </source>
</evidence>
<accession>A0A344TPG7</accession>
<feature type="transmembrane region" description="Helical" evidence="1">
    <location>
        <begin position="361"/>
        <end position="377"/>
    </location>
</feature>
<feature type="transmembrane region" description="Helical" evidence="1">
    <location>
        <begin position="255"/>
        <end position="273"/>
    </location>
</feature>
<feature type="transmembrane region" description="Helical" evidence="1">
    <location>
        <begin position="279"/>
        <end position="301"/>
    </location>
</feature>
<feature type="transmembrane region" description="Helical" evidence="1">
    <location>
        <begin position="217"/>
        <end position="234"/>
    </location>
</feature>
<feature type="transmembrane region" description="Helical" evidence="1">
    <location>
        <begin position="322"/>
        <end position="341"/>
    </location>
</feature>
<feature type="transmembrane region" description="Helical" evidence="1">
    <location>
        <begin position="384"/>
        <end position="404"/>
    </location>
</feature>
<evidence type="ECO:0000313" key="2">
    <source>
        <dbReference type="EMBL" id="AXE20538.1"/>
    </source>
</evidence>
<dbReference type="Proteomes" id="UP000251993">
    <property type="component" value="Chromosome"/>
</dbReference>
<evidence type="ECO:0000313" key="3">
    <source>
        <dbReference type="Proteomes" id="UP000251993"/>
    </source>
</evidence>
<name>A0A344TPG7_9BACT</name>
<feature type="transmembrane region" description="Helical" evidence="1">
    <location>
        <begin position="185"/>
        <end position="211"/>
    </location>
</feature>
<keyword evidence="1" id="KW-1133">Transmembrane helix</keyword>
<gene>
    <name evidence="2" type="ORF">DR864_23760</name>
</gene>
<keyword evidence="1" id="KW-0812">Transmembrane</keyword>
<protein>
    <submittedName>
        <fullName evidence="2">Uncharacterized protein</fullName>
    </submittedName>
</protein>